<dbReference type="InterPro" id="IPR005096">
    <property type="entry name" value="DUF276"/>
</dbReference>
<geneLocation type="plasmid" evidence="1 2">
    <name>pl26</name>
</geneLocation>
<dbReference type="Pfam" id="PF03434">
    <property type="entry name" value="DUF276"/>
    <property type="match status" value="1"/>
</dbReference>
<gene>
    <name evidence="1" type="ordered locus">BDU_12032</name>
</gene>
<keyword evidence="2" id="KW-1185">Reference proteome</keyword>
<dbReference type="RefSeq" id="WP_012539762.1">
    <property type="nucleotide sequence ID" value="NC_011261.1"/>
</dbReference>
<dbReference type="HOGENOM" id="CLU_1044552_0_0_12"/>
<accession>B5RNR4</accession>
<name>B5RNR4_BORDL</name>
<dbReference type="KEGG" id="bdu:BDU_12032"/>
<protein>
    <submittedName>
        <fullName evidence="1">Uncharacterized conserved protein</fullName>
    </submittedName>
</protein>
<dbReference type="Proteomes" id="UP000000611">
    <property type="component" value="Plasmid pl26"/>
</dbReference>
<dbReference type="AlphaFoldDB" id="B5RNR4"/>
<reference evidence="1 2" key="1">
    <citation type="journal article" date="2008" name="PLoS Genet.">
        <title>The genome of Borrelia recurrentis, the agent of deadly louse-borne relapsing fever, is a degraded subset of tick-borne Borrelia duttonii.</title>
        <authorList>
            <person name="Lescot M."/>
            <person name="Audic S."/>
            <person name="Robert C."/>
            <person name="Nguyen T.T."/>
            <person name="Blanc G."/>
            <person name="Cutler S.J."/>
            <person name="Wincker P."/>
            <person name="Couloux A."/>
            <person name="Claverie J.-M."/>
            <person name="Raoult D."/>
            <person name="Drancourt M."/>
        </authorList>
    </citation>
    <scope>NUCLEOTIDE SEQUENCE [LARGE SCALE GENOMIC DNA]</scope>
    <source>
        <strain evidence="1 2">Ly</strain>
    </source>
</reference>
<keyword evidence="1" id="KW-0614">Plasmid</keyword>
<organism evidence="1 2">
    <name type="scientific">Borrelia duttonii (strain Ly)</name>
    <dbReference type="NCBI Taxonomy" id="412419"/>
    <lineage>
        <taxon>Bacteria</taxon>
        <taxon>Pseudomonadati</taxon>
        <taxon>Spirochaetota</taxon>
        <taxon>Spirochaetia</taxon>
        <taxon>Spirochaetales</taxon>
        <taxon>Borreliaceae</taxon>
        <taxon>Borrelia</taxon>
    </lineage>
</organism>
<dbReference type="EMBL" id="CP000982">
    <property type="protein sequence ID" value="ACH94000.1"/>
    <property type="molecule type" value="Genomic_DNA"/>
</dbReference>
<dbReference type="OrthoDB" id="351063at2"/>
<sequence length="293" mass="33612">MSILFDSDVGVLKKNIEQIVNVKRQYLRDNYKILINDDPASIYNIIATSLAFKECELIDEVNKLFESIKPDSEYWQAIEKHISVKSTTYEAIKNSLLSINGITHSNIKSTAGTASIYVIVEDEFLNSDKTQIEDTNLKANIWNILYLTCPIGTTFEGDIIIDGINNNNQRIEYKVSLGKKKYVYLKSKYKVNVKNHLYLNVDAKIRDIYTRIVNNNYGDMGISFEYQDFFAPVNEIKGVHCIDISVALKENLNTKINEINDSEFTNNENIQVEENEILDFDFTSDRLLINISS</sequence>
<evidence type="ECO:0000313" key="2">
    <source>
        <dbReference type="Proteomes" id="UP000000611"/>
    </source>
</evidence>
<proteinExistence type="predicted"/>
<evidence type="ECO:0000313" key="1">
    <source>
        <dbReference type="EMBL" id="ACH94000.1"/>
    </source>
</evidence>